<proteinExistence type="predicted"/>
<reference evidence="2 3" key="1">
    <citation type="submission" date="2022-11" db="EMBL/GenBank/DDBJ databases">
        <title>Minimal conservation of predation-associated metabolite biosynthetic gene clusters underscores biosynthetic potential of Myxococcota including descriptions for ten novel species: Archangium lansinium sp. nov., Myxococcus landrumus sp. nov., Nannocystis bai.</title>
        <authorList>
            <person name="Ahearne A."/>
            <person name="Stevens C."/>
            <person name="Phillips K."/>
        </authorList>
    </citation>
    <scope>NUCLEOTIDE SEQUENCE [LARGE SCALE GENOMIC DNA]</scope>
    <source>
        <strain evidence="2 3">MIWBW</strain>
    </source>
</reference>
<gene>
    <name evidence="2" type="ORF">OV287_11765</name>
</gene>
<keyword evidence="1" id="KW-0472">Membrane</keyword>
<protein>
    <submittedName>
        <fullName evidence="2">Uncharacterized protein</fullName>
    </submittedName>
</protein>
<evidence type="ECO:0000256" key="1">
    <source>
        <dbReference type="SAM" id="Phobius"/>
    </source>
</evidence>
<keyword evidence="3" id="KW-1185">Reference proteome</keyword>
<keyword evidence="1" id="KW-0812">Transmembrane</keyword>
<name>A0ABT4A0K0_9BACT</name>
<evidence type="ECO:0000313" key="3">
    <source>
        <dbReference type="Proteomes" id="UP001207654"/>
    </source>
</evidence>
<organism evidence="2 3">
    <name type="scientific">Archangium lansingense</name>
    <dbReference type="NCBI Taxonomy" id="2995310"/>
    <lineage>
        <taxon>Bacteria</taxon>
        <taxon>Pseudomonadati</taxon>
        <taxon>Myxococcota</taxon>
        <taxon>Myxococcia</taxon>
        <taxon>Myxococcales</taxon>
        <taxon>Cystobacterineae</taxon>
        <taxon>Archangiaceae</taxon>
        <taxon>Archangium</taxon>
    </lineage>
</organism>
<evidence type="ECO:0000313" key="2">
    <source>
        <dbReference type="EMBL" id="MCY1075170.1"/>
    </source>
</evidence>
<sequence length="99" mass="10178">MQHEGTDAKSPKNAAGLTRAALLGLTGGILVGGLFLLGVGLKTRLSPADCTGLSEMECSFMREAALELSRMQVIVGSGLLALGAAVVVLLRSKARSDTH</sequence>
<dbReference type="RefSeq" id="WP_267534118.1">
    <property type="nucleotide sequence ID" value="NZ_JAPNKA010000001.1"/>
</dbReference>
<dbReference type="EMBL" id="JAPNKA010000001">
    <property type="protein sequence ID" value="MCY1075170.1"/>
    <property type="molecule type" value="Genomic_DNA"/>
</dbReference>
<dbReference type="Proteomes" id="UP001207654">
    <property type="component" value="Unassembled WGS sequence"/>
</dbReference>
<keyword evidence="1" id="KW-1133">Transmembrane helix</keyword>
<feature type="transmembrane region" description="Helical" evidence="1">
    <location>
        <begin position="71"/>
        <end position="90"/>
    </location>
</feature>
<comment type="caution">
    <text evidence="2">The sequence shown here is derived from an EMBL/GenBank/DDBJ whole genome shotgun (WGS) entry which is preliminary data.</text>
</comment>
<accession>A0ABT4A0K0</accession>
<feature type="transmembrane region" description="Helical" evidence="1">
    <location>
        <begin position="20"/>
        <end position="39"/>
    </location>
</feature>